<accession>A0A511M6D3</accession>
<protein>
    <submittedName>
        <fullName evidence="1">Uncharacterized protein</fullName>
    </submittedName>
</protein>
<dbReference type="Proteomes" id="UP000321424">
    <property type="component" value="Unassembled WGS sequence"/>
</dbReference>
<name>A0A511M6D3_9NOCA</name>
<organism evidence="1 2">
    <name type="scientific">Nocardia ninae NBRC 108245</name>
    <dbReference type="NCBI Taxonomy" id="1210091"/>
    <lineage>
        <taxon>Bacteria</taxon>
        <taxon>Bacillati</taxon>
        <taxon>Actinomycetota</taxon>
        <taxon>Actinomycetes</taxon>
        <taxon>Mycobacteriales</taxon>
        <taxon>Nocardiaceae</taxon>
        <taxon>Nocardia</taxon>
    </lineage>
</organism>
<proteinExistence type="predicted"/>
<evidence type="ECO:0000313" key="1">
    <source>
        <dbReference type="EMBL" id="GEM35787.1"/>
    </source>
</evidence>
<dbReference type="EMBL" id="BJXA01000001">
    <property type="protein sequence ID" value="GEM35787.1"/>
    <property type="molecule type" value="Genomic_DNA"/>
</dbReference>
<gene>
    <name evidence="1" type="ORF">NN4_03060</name>
</gene>
<evidence type="ECO:0000313" key="2">
    <source>
        <dbReference type="Proteomes" id="UP000321424"/>
    </source>
</evidence>
<dbReference type="AlphaFoldDB" id="A0A511M6D3"/>
<keyword evidence="2" id="KW-1185">Reference proteome</keyword>
<comment type="caution">
    <text evidence="1">The sequence shown here is derived from an EMBL/GenBank/DDBJ whole genome shotgun (WGS) entry which is preliminary data.</text>
</comment>
<reference evidence="1 2" key="1">
    <citation type="submission" date="2019-07" db="EMBL/GenBank/DDBJ databases">
        <title>Whole genome shotgun sequence of Nocardia ninae NBRC 108245.</title>
        <authorList>
            <person name="Hosoyama A."/>
            <person name="Uohara A."/>
            <person name="Ohji S."/>
            <person name="Ichikawa N."/>
        </authorList>
    </citation>
    <scope>NUCLEOTIDE SEQUENCE [LARGE SCALE GENOMIC DNA]</scope>
    <source>
        <strain evidence="1 2">NBRC 108245</strain>
    </source>
</reference>
<sequence length="171" mass="19007">MCSEVRPKTASHIVRFVCGLSKVVVPQARNGIGRHLAHRLVHDGETVLDVLAKPFRPNTRIRHRQCTAQPMPSTPTRSRWQHCTPNLRRVEPDPDLLLGGGIGDTQTSGLDESLRGQQAGYHSAHPPGSAIPSEVEIRFLFLIQQQFLPHSQWVTHARISPSARAKVNGNR</sequence>